<dbReference type="PROSITE" id="PS51257">
    <property type="entry name" value="PROKAR_LIPOPROTEIN"/>
    <property type="match status" value="1"/>
</dbReference>
<evidence type="ECO:0000313" key="2">
    <source>
        <dbReference type="Proteomes" id="UP000199382"/>
    </source>
</evidence>
<reference evidence="1 2" key="1">
    <citation type="submission" date="2016-10" db="EMBL/GenBank/DDBJ databases">
        <authorList>
            <person name="de Groot N.N."/>
        </authorList>
    </citation>
    <scope>NUCLEOTIDE SEQUENCE [LARGE SCALE GENOMIC DNA]</scope>
    <source>
        <strain evidence="1 2">DSM 25294</strain>
    </source>
</reference>
<accession>A0A1G8P543</accession>
<protein>
    <recommendedName>
        <fullName evidence="3">Lipoprotein</fullName>
    </recommendedName>
</protein>
<sequence length="225" mass="24786">MKRFMLALCLPLILAACGDPGPWASDEAVAKAAYRADEPPTVTLFTMVNNRSNEGAHSALMVNASQRVIFNPAGTFHHPYAPQRADVHYGITDNMVDFFIDYHARETYRVIRHDIQVTPQQAEMILARVQSRGAVPNALCTTSIGTILRDVPGFENAPRSPFPKSTMRFFDEYPGVTIRRYYDDSADDRSDIVDSPEARKDIVVLHGPDSRSANHPAGIVGGAGN</sequence>
<dbReference type="RefSeq" id="WP_212635020.1">
    <property type="nucleotide sequence ID" value="NZ_FNEK01000008.1"/>
</dbReference>
<dbReference type="AlphaFoldDB" id="A0A1G8P543"/>
<keyword evidence="2" id="KW-1185">Reference proteome</keyword>
<dbReference type="Proteomes" id="UP000199382">
    <property type="component" value="Unassembled WGS sequence"/>
</dbReference>
<organism evidence="1 2">
    <name type="scientific">Aliiruegeria lutimaris</name>
    <dbReference type="NCBI Taxonomy" id="571298"/>
    <lineage>
        <taxon>Bacteria</taxon>
        <taxon>Pseudomonadati</taxon>
        <taxon>Pseudomonadota</taxon>
        <taxon>Alphaproteobacteria</taxon>
        <taxon>Rhodobacterales</taxon>
        <taxon>Roseobacteraceae</taxon>
        <taxon>Aliiruegeria</taxon>
    </lineage>
</organism>
<dbReference type="STRING" id="571298.SAMN04488026_100868"/>
<evidence type="ECO:0000313" key="1">
    <source>
        <dbReference type="EMBL" id="SDI87455.1"/>
    </source>
</evidence>
<gene>
    <name evidence="1" type="ORF">SAMN04488026_100868</name>
</gene>
<dbReference type="EMBL" id="FNEK01000008">
    <property type="protein sequence ID" value="SDI87455.1"/>
    <property type="molecule type" value="Genomic_DNA"/>
</dbReference>
<evidence type="ECO:0008006" key="3">
    <source>
        <dbReference type="Google" id="ProtNLM"/>
    </source>
</evidence>
<proteinExistence type="predicted"/>
<name>A0A1G8P543_9RHOB</name>